<name>A0AAN6UL50_9PEZI</name>
<proteinExistence type="predicted"/>
<dbReference type="AlphaFoldDB" id="A0AAN6UL50"/>
<dbReference type="EMBL" id="MU853408">
    <property type="protein sequence ID" value="KAK4134696.1"/>
    <property type="molecule type" value="Genomic_DNA"/>
</dbReference>
<comment type="caution">
    <text evidence="1">The sequence shown here is derived from an EMBL/GenBank/DDBJ whole genome shotgun (WGS) entry which is preliminary data.</text>
</comment>
<dbReference type="Proteomes" id="UP001304895">
    <property type="component" value="Unassembled WGS sequence"/>
</dbReference>
<accession>A0AAN6UL50</accession>
<gene>
    <name evidence="1" type="ORF">BT67DRAFT_301722</name>
</gene>
<keyword evidence="2" id="KW-1185">Reference proteome</keyword>
<evidence type="ECO:0000313" key="1">
    <source>
        <dbReference type="EMBL" id="KAK4134696.1"/>
    </source>
</evidence>
<reference evidence="1" key="1">
    <citation type="journal article" date="2023" name="Mol. Phylogenet. Evol.">
        <title>Genome-scale phylogeny and comparative genomics of the fungal order Sordariales.</title>
        <authorList>
            <person name="Hensen N."/>
            <person name="Bonometti L."/>
            <person name="Westerberg I."/>
            <person name="Brannstrom I.O."/>
            <person name="Guillou S."/>
            <person name="Cros-Aarteil S."/>
            <person name="Calhoun S."/>
            <person name="Haridas S."/>
            <person name="Kuo A."/>
            <person name="Mondo S."/>
            <person name="Pangilinan J."/>
            <person name="Riley R."/>
            <person name="LaButti K."/>
            <person name="Andreopoulos B."/>
            <person name="Lipzen A."/>
            <person name="Chen C."/>
            <person name="Yan M."/>
            <person name="Daum C."/>
            <person name="Ng V."/>
            <person name="Clum A."/>
            <person name="Steindorff A."/>
            <person name="Ohm R.A."/>
            <person name="Martin F."/>
            <person name="Silar P."/>
            <person name="Natvig D.O."/>
            <person name="Lalanne C."/>
            <person name="Gautier V."/>
            <person name="Ament-Velasquez S.L."/>
            <person name="Kruys A."/>
            <person name="Hutchinson M.I."/>
            <person name="Powell A.J."/>
            <person name="Barry K."/>
            <person name="Miller A.N."/>
            <person name="Grigoriev I.V."/>
            <person name="Debuchy R."/>
            <person name="Gladieux P."/>
            <person name="Hiltunen Thoren M."/>
            <person name="Johannesson H."/>
        </authorList>
    </citation>
    <scope>NUCLEOTIDE SEQUENCE</scope>
    <source>
        <strain evidence="1">CBS 123565</strain>
    </source>
</reference>
<reference evidence="1" key="2">
    <citation type="submission" date="2023-05" db="EMBL/GenBank/DDBJ databases">
        <authorList>
            <consortium name="Lawrence Berkeley National Laboratory"/>
            <person name="Steindorff A."/>
            <person name="Hensen N."/>
            <person name="Bonometti L."/>
            <person name="Westerberg I."/>
            <person name="Brannstrom I.O."/>
            <person name="Guillou S."/>
            <person name="Cros-Aarteil S."/>
            <person name="Calhoun S."/>
            <person name="Haridas S."/>
            <person name="Kuo A."/>
            <person name="Mondo S."/>
            <person name="Pangilinan J."/>
            <person name="Riley R."/>
            <person name="Labutti K."/>
            <person name="Andreopoulos B."/>
            <person name="Lipzen A."/>
            <person name="Chen C."/>
            <person name="Yanf M."/>
            <person name="Daum C."/>
            <person name="Ng V."/>
            <person name="Clum A."/>
            <person name="Ohm R."/>
            <person name="Martin F."/>
            <person name="Silar P."/>
            <person name="Natvig D."/>
            <person name="Lalanne C."/>
            <person name="Gautier V."/>
            <person name="Ament-Velasquez S.L."/>
            <person name="Kruys A."/>
            <person name="Hutchinson M.I."/>
            <person name="Powell A.J."/>
            <person name="Barry K."/>
            <person name="Miller A.N."/>
            <person name="Grigoriev I.V."/>
            <person name="Debuchy R."/>
            <person name="Gladieux P."/>
            <person name="Thoren M.H."/>
            <person name="Johannesson H."/>
        </authorList>
    </citation>
    <scope>NUCLEOTIDE SEQUENCE</scope>
    <source>
        <strain evidence="1">CBS 123565</strain>
    </source>
</reference>
<sequence>MPTCFPLSPAEGTKAGQMSQHNYRHTCVSVSLCLYVLGMQHGDCVLLAARQAGGCGPAGEGAVEGNGTVGLRRGLRCNCHAMTGFARGGCLGMVCMYVRIMLWKVGGWGSRPTASRPVQPGRLKWAARRILSARSAKRVNALILLQSTTPRRYTRLEVTDCRAPTISAR</sequence>
<evidence type="ECO:0000313" key="2">
    <source>
        <dbReference type="Proteomes" id="UP001304895"/>
    </source>
</evidence>
<organism evidence="1 2">
    <name type="scientific">Trichocladium antarcticum</name>
    <dbReference type="NCBI Taxonomy" id="1450529"/>
    <lineage>
        <taxon>Eukaryota</taxon>
        <taxon>Fungi</taxon>
        <taxon>Dikarya</taxon>
        <taxon>Ascomycota</taxon>
        <taxon>Pezizomycotina</taxon>
        <taxon>Sordariomycetes</taxon>
        <taxon>Sordariomycetidae</taxon>
        <taxon>Sordariales</taxon>
        <taxon>Chaetomiaceae</taxon>
        <taxon>Trichocladium</taxon>
    </lineage>
</organism>
<protein>
    <submittedName>
        <fullName evidence="1">Uncharacterized protein</fullName>
    </submittedName>
</protein>